<evidence type="ECO:0000256" key="1">
    <source>
        <dbReference type="SAM" id="MobiDB-lite"/>
    </source>
</evidence>
<gene>
    <name evidence="2" type="ORF">BUALT_Bualt10G0001100</name>
</gene>
<dbReference type="Proteomes" id="UP000826271">
    <property type="component" value="Unassembled WGS sequence"/>
</dbReference>
<reference evidence="2" key="1">
    <citation type="submission" date="2019-10" db="EMBL/GenBank/DDBJ databases">
        <authorList>
            <person name="Zhang R."/>
            <person name="Pan Y."/>
            <person name="Wang J."/>
            <person name="Ma R."/>
            <person name="Yu S."/>
        </authorList>
    </citation>
    <scope>NUCLEOTIDE SEQUENCE</scope>
    <source>
        <strain evidence="2">LA-IB0</strain>
        <tissue evidence="2">Leaf</tissue>
    </source>
</reference>
<keyword evidence="3" id="KW-1185">Reference proteome</keyword>
<evidence type="ECO:0000313" key="3">
    <source>
        <dbReference type="Proteomes" id="UP000826271"/>
    </source>
</evidence>
<sequence length="78" mass="8779">MAGFVKFLKFLRFKLRRKRVSDRVAAVDLAEDSISSANYKQHRNVTGCYCRSEDSMQQRASQSSLQEGIGDLAPSQPP</sequence>
<dbReference type="AlphaFoldDB" id="A0AAV6X5R2"/>
<feature type="region of interest" description="Disordered" evidence="1">
    <location>
        <begin position="57"/>
        <end position="78"/>
    </location>
</feature>
<evidence type="ECO:0000313" key="2">
    <source>
        <dbReference type="EMBL" id="KAG8374498.1"/>
    </source>
</evidence>
<dbReference type="EMBL" id="WHWC01000010">
    <property type="protein sequence ID" value="KAG8374498.1"/>
    <property type="molecule type" value="Genomic_DNA"/>
</dbReference>
<name>A0AAV6X5R2_9LAMI</name>
<proteinExistence type="predicted"/>
<feature type="compositionally biased region" description="Polar residues" evidence="1">
    <location>
        <begin position="57"/>
        <end position="66"/>
    </location>
</feature>
<comment type="caution">
    <text evidence="2">The sequence shown here is derived from an EMBL/GenBank/DDBJ whole genome shotgun (WGS) entry which is preliminary data.</text>
</comment>
<organism evidence="2 3">
    <name type="scientific">Buddleja alternifolia</name>
    <dbReference type="NCBI Taxonomy" id="168488"/>
    <lineage>
        <taxon>Eukaryota</taxon>
        <taxon>Viridiplantae</taxon>
        <taxon>Streptophyta</taxon>
        <taxon>Embryophyta</taxon>
        <taxon>Tracheophyta</taxon>
        <taxon>Spermatophyta</taxon>
        <taxon>Magnoliopsida</taxon>
        <taxon>eudicotyledons</taxon>
        <taxon>Gunneridae</taxon>
        <taxon>Pentapetalae</taxon>
        <taxon>asterids</taxon>
        <taxon>lamiids</taxon>
        <taxon>Lamiales</taxon>
        <taxon>Scrophulariaceae</taxon>
        <taxon>Buddlejeae</taxon>
        <taxon>Buddleja</taxon>
    </lineage>
</organism>
<protein>
    <submittedName>
        <fullName evidence="2">Uncharacterized protein</fullName>
    </submittedName>
</protein>
<accession>A0AAV6X5R2</accession>